<feature type="transmembrane region" description="Helical" evidence="1">
    <location>
        <begin position="166"/>
        <end position="183"/>
    </location>
</feature>
<keyword evidence="1" id="KW-0472">Membrane</keyword>
<reference evidence="2 3" key="1">
    <citation type="submission" date="2024-03" db="EMBL/GenBank/DDBJ databases">
        <title>A Dehalogenimonas Isolated from Estuarine Sediments Dihaloeliminates Chlorinated Alkanes.</title>
        <authorList>
            <person name="Yang Y."/>
            <person name="Wang H."/>
        </authorList>
    </citation>
    <scope>NUCLEOTIDE SEQUENCE [LARGE SCALE GENOMIC DNA]</scope>
    <source>
        <strain evidence="2 3">W</strain>
    </source>
</reference>
<sequence>MCFSAGASFAAGAVISATGVATMRKARRPDQRLFAAIPFIFGLQQLSEGVVWVTLRSGEQAALQDAAAHIYLWAALVIWPVVVPLAMFLMERVRERKLILTGLLAGGVTVAAYYAYRLILFSVTPQIEGTHIIYRNDFPGGFGDIIFVLYLAATILSLFISSVSRMWVLAGLVLVSFIIAVFMFTQVLTSVWCFFAAIGSVVIYWILSAPDKRPVTAAAG</sequence>
<feature type="transmembrane region" description="Helical" evidence="1">
    <location>
        <begin position="33"/>
        <end position="55"/>
    </location>
</feature>
<organism evidence="2 3">
    <name type="scientific">Candidatus Dehalogenimonas loeffleri</name>
    <dbReference type="NCBI Taxonomy" id="3127115"/>
    <lineage>
        <taxon>Bacteria</taxon>
        <taxon>Bacillati</taxon>
        <taxon>Chloroflexota</taxon>
        <taxon>Dehalococcoidia</taxon>
        <taxon>Dehalococcoidales</taxon>
        <taxon>Dehalococcoidaceae</taxon>
        <taxon>Dehalogenimonas</taxon>
    </lineage>
</organism>
<feature type="transmembrane region" description="Helical" evidence="1">
    <location>
        <begin position="189"/>
        <end position="207"/>
    </location>
</feature>
<dbReference type="InterPro" id="IPR046737">
    <property type="entry name" value="DUF6629"/>
</dbReference>
<keyword evidence="1" id="KW-0812">Transmembrane</keyword>
<dbReference type="Pfam" id="PF20334">
    <property type="entry name" value="DUF6629"/>
    <property type="match status" value="1"/>
</dbReference>
<gene>
    <name evidence="2" type="ORF">V8247_08960</name>
</gene>
<evidence type="ECO:0000313" key="3">
    <source>
        <dbReference type="Proteomes" id="UP001375370"/>
    </source>
</evidence>
<proteinExistence type="predicted"/>
<protein>
    <submittedName>
        <fullName evidence="2">DUF6629 family protein</fullName>
    </submittedName>
</protein>
<dbReference type="Proteomes" id="UP001375370">
    <property type="component" value="Chromosome"/>
</dbReference>
<feature type="transmembrane region" description="Helical" evidence="1">
    <location>
        <begin position="70"/>
        <end position="89"/>
    </location>
</feature>
<name>A0ABZ2J393_9CHLR</name>
<evidence type="ECO:0000313" key="2">
    <source>
        <dbReference type="EMBL" id="WWX25358.1"/>
    </source>
</evidence>
<keyword evidence="3" id="KW-1185">Reference proteome</keyword>
<feature type="transmembrane region" description="Helical" evidence="1">
    <location>
        <begin position="98"/>
        <end position="116"/>
    </location>
</feature>
<accession>A0ABZ2J393</accession>
<feature type="transmembrane region" description="Helical" evidence="1">
    <location>
        <begin position="141"/>
        <end position="159"/>
    </location>
</feature>
<dbReference type="RefSeq" id="WP_338737498.1">
    <property type="nucleotide sequence ID" value="NZ_CP146612.1"/>
</dbReference>
<evidence type="ECO:0000256" key="1">
    <source>
        <dbReference type="SAM" id="Phobius"/>
    </source>
</evidence>
<dbReference type="EMBL" id="CP146612">
    <property type="protein sequence ID" value="WWX25358.1"/>
    <property type="molecule type" value="Genomic_DNA"/>
</dbReference>
<keyword evidence="1" id="KW-1133">Transmembrane helix</keyword>